<dbReference type="InterPro" id="IPR001002">
    <property type="entry name" value="Chitin-bd_1"/>
</dbReference>
<dbReference type="PROSITE" id="PS00026">
    <property type="entry name" value="CHIT_BIND_I_1"/>
    <property type="match status" value="1"/>
</dbReference>
<keyword evidence="4" id="KW-0843">Virulence</keyword>
<feature type="disulfide bond" evidence="5">
    <location>
        <begin position="120"/>
        <end position="134"/>
    </location>
</feature>
<comment type="similarity">
    <text evidence="1">Belongs to the glycosyl hydrolase 18 family. Chitinase class V subfamily.</text>
</comment>
<gene>
    <name evidence="10" type="ORF">Lema_P125790.1</name>
</gene>
<evidence type="ECO:0000313" key="11">
    <source>
        <dbReference type="Proteomes" id="UP000002668"/>
    </source>
</evidence>
<dbReference type="InterPro" id="IPR029070">
    <property type="entry name" value="Chitinase_insertion_sf"/>
</dbReference>
<feature type="signal peptide" evidence="7">
    <location>
        <begin position="1"/>
        <end position="19"/>
    </location>
</feature>
<feature type="region of interest" description="Disordered" evidence="6">
    <location>
        <begin position="512"/>
        <end position="759"/>
    </location>
</feature>
<evidence type="ECO:0000256" key="6">
    <source>
        <dbReference type="SAM" id="MobiDB-lite"/>
    </source>
</evidence>
<feature type="compositionally biased region" description="Low complexity" evidence="6">
    <location>
        <begin position="590"/>
        <end position="613"/>
    </location>
</feature>
<dbReference type="VEuPathDB" id="FungiDB:Lema_P125790.1"/>
<organism evidence="10 11">
    <name type="scientific">Leptosphaeria maculans (strain JN3 / isolate v23.1.3 / race Av1-4-5-6-7-8)</name>
    <name type="common">Blackleg fungus</name>
    <name type="synonym">Phoma lingam</name>
    <dbReference type="NCBI Taxonomy" id="985895"/>
    <lineage>
        <taxon>Eukaryota</taxon>
        <taxon>Fungi</taxon>
        <taxon>Dikarya</taxon>
        <taxon>Ascomycota</taxon>
        <taxon>Pezizomycotina</taxon>
        <taxon>Dothideomycetes</taxon>
        <taxon>Pleosporomycetidae</taxon>
        <taxon>Pleosporales</taxon>
        <taxon>Pleosporineae</taxon>
        <taxon>Leptosphaeriaceae</taxon>
        <taxon>Plenodomus</taxon>
        <taxon>Plenodomus lingam/Leptosphaeria maculans species complex</taxon>
    </lineage>
</organism>
<feature type="domain" description="Chitin-binding type-1" evidence="8">
    <location>
        <begin position="101"/>
        <end position="154"/>
    </location>
</feature>
<dbReference type="GO" id="GO:0005975">
    <property type="term" value="P:carbohydrate metabolic process"/>
    <property type="evidence" value="ECO:0007669"/>
    <property type="project" value="InterPro"/>
</dbReference>
<feature type="compositionally biased region" description="Low complexity" evidence="6">
    <location>
        <begin position="690"/>
        <end position="715"/>
    </location>
</feature>
<feature type="domain" description="GH18" evidence="9">
    <location>
        <begin position="168"/>
        <end position="528"/>
    </location>
</feature>
<dbReference type="SUPFAM" id="SSF57016">
    <property type="entry name" value="Plant lectins/antimicrobial peptides"/>
    <property type="match status" value="1"/>
</dbReference>
<dbReference type="STRING" id="985895.M1ZMG3"/>
<dbReference type="Gene3D" id="3.20.20.80">
    <property type="entry name" value="Glycosidases"/>
    <property type="match status" value="1"/>
</dbReference>
<evidence type="ECO:0000256" key="2">
    <source>
        <dbReference type="ARBA" id="ARBA00012729"/>
    </source>
</evidence>
<dbReference type="CDD" id="cd00035">
    <property type="entry name" value="ChtBD1"/>
    <property type="match status" value="1"/>
</dbReference>
<evidence type="ECO:0000256" key="7">
    <source>
        <dbReference type="SAM" id="SignalP"/>
    </source>
</evidence>
<accession>M1ZMG3</accession>
<proteinExistence type="inferred from homology"/>
<dbReference type="InterPro" id="IPR001223">
    <property type="entry name" value="Glyco_hydro18_cat"/>
</dbReference>
<dbReference type="Proteomes" id="UP000002668">
    <property type="component" value="Genome"/>
</dbReference>
<dbReference type="Pfam" id="PF00704">
    <property type="entry name" value="Glyco_hydro_18"/>
    <property type="match status" value="1"/>
</dbReference>
<sequence length="1528" mass="158348">MRWLLPFAAVLWLPSFGVAVDAAESNLTYSGAPRLSLTGVTPTLEITEGYILAQTNTSVTAFADRATCSAANPCVDGLCGYRPEHCRPNSPATCLSNCDATAPCGQFSTDGSTSCPLNLCCSYFGFCGASEPFCHDQVQEQTGLDAPCQGNCAHTQTPSCGENSASTFRKIAYYEAWNLRLRDCDKVMPNQLDTRGLTHLVLAFASIDPKSYGILPMNPDDESIYSQFLALPGTFKKIIGVGGWEFSDPGSTRHTWSDMTSSQEHRKAFISSLKQFISKWHFTGIDIDWEWPGSSDRGGNSADKENQIALVTELRKAMGADFSISVVIPAQYDYLKNMDPAGLDAHVDWLNILAYDLHGPWDANVNGLGPYIKPHTDLKEIDAALELLWSAKVTPKNVVLGLANYGRGYVVENKNCMWYGCKFTGPSRAGECTKQDGVLSTCEIRRIISRHGLEPKIIGGSAGVKEITWDDHWVGYDDAETFDLKLKLANNRCLGGTALWAIDYATCGGDGGPPQPGSSVAPAPTESKVSTKLPSSSQTSVLGPRPPSQSSPQQSSSTSSVAPSIPGTTSNGVPLPPVQSSRSTVGSLGASNAPWSSAMSSSVPSSSNSGSSAQVTATQPGTASETLPGITTSAHLSSPSESSSTAWAPSVSDSQKTSATISGAPSSGSLATSPTSATAPSGVPIIVPTASFWSSAPSSSHQAGSSDTTTATSGSFQGTSVIVVPTASQSNGESSVTISTGSTSRSPQSGTTSDAPSLSATSAVSVTSGASSSAFSTAVPSSTGGIVVVPIPSPSSVVIPSSGSNVATWSTTSTVASGHLTSSSVGFIPSQSELTTVPASGTSKGGTSSLAQGTSTGVASSNGPVSSSIAQGSSTSTSAISMTTSGTESSQWQVTSATASGGASVSEDTSTAAVTSGTTTTYQNTETVSGTPQGSSTPGTTSQGSLTTGTTPQGTSKGSTSATSSQSMSTTAATSQATSNAGTSPAASSQGASTTAGTATSAGATTGGSHPTLVPGVEWDSDSHSDSDPDCKPNDCVQDCINWRAITFLIIKRPICPCVPHTCDKKSDNKKKKCKLFGCGCGWMGLSFGPGCSGIEVDITGILPPGGLFGENPCRFFGCPGSTPGLIGNNGYCYGPGCDPCPPEICSGHGPSPGPNPTQPSGRPKECEEKDKTRVTERFVYCTENFNVSVSVIPSSILGTASTMISTACVPMIEATLKACPGALEGYTTTTTTTLANTMTSSSGAPACTRAPLNLDEDEGSNEDPLSSSITYRSNTTRIGSSTNFMSSTLNPSSSSILPSSSSILSSSSSILSSSSSILSSSSSILSSSSSVKSSSSSVKPSSSLVKPSSTSKKPDPMPSSSPFDPNGKWKAKITVTMEYKVAQLAWVLFDPKGEHAGEQALFIEGSQLSMRIESKNRKNGERSAPYAVTMIGTDLTNVQKARVAFTIEKPMKGCNYANGNPCTPTMTTENWPETKMFEVDSCEFYCTDKKDVKMYQSDLWCDDLNDAMWLPKNAGFERVFWCGWKGY</sequence>
<name>M1ZMG3_LEPMJ</name>
<feature type="compositionally biased region" description="Polar residues" evidence="6">
    <location>
        <begin position="835"/>
        <end position="865"/>
    </location>
</feature>
<dbReference type="SUPFAM" id="SSF51445">
    <property type="entry name" value="(Trans)glycosidases"/>
    <property type="match status" value="1"/>
</dbReference>
<feature type="region of interest" description="Disordered" evidence="6">
    <location>
        <begin position="835"/>
        <end position="1031"/>
    </location>
</feature>
<feature type="compositionally biased region" description="Polar residues" evidence="6">
    <location>
        <begin position="716"/>
        <end position="754"/>
    </location>
</feature>
<dbReference type="InterPro" id="IPR018371">
    <property type="entry name" value="Chitin-binding_1_CS"/>
</dbReference>
<evidence type="ECO:0000256" key="4">
    <source>
        <dbReference type="ARBA" id="ARBA00023026"/>
    </source>
</evidence>
<keyword evidence="5" id="KW-1015">Disulfide bond</keyword>
<feature type="compositionally biased region" description="Low complexity" evidence="6">
    <location>
        <begin position="929"/>
        <end position="1009"/>
    </location>
</feature>
<evidence type="ECO:0000313" key="10">
    <source>
        <dbReference type="EMBL" id="CCT61173.1"/>
    </source>
</evidence>
<evidence type="ECO:0000256" key="3">
    <source>
        <dbReference type="ARBA" id="ARBA00022669"/>
    </source>
</evidence>
<feature type="compositionally biased region" description="Polar residues" evidence="6">
    <location>
        <begin position="527"/>
        <end position="541"/>
    </location>
</feature>
<dbReference type="PANTHER" id="PTHR47700:SF2">
    <property type="entry name" value="CHITINASE"/>
    <property type="match status" value="1"/>
</dbReference>
<feature type="disulfide bond" evidence="5">
    <location>
        <begin position="148"/>
        <end position="152"/>
    </location>
</feature>
<dbReference type="InterPro" id="IPR053214">
    <property type="entry name" value="LysM12-like"/>
</dbReference>
<evidence type="ECO:0000256" key="1">
    <source>
        <dbReference type="ARBA" id="ARBA00008682"/>
    </source>
</evidence>
<feature type="compositionally biased region" description="Low complexity" evidence="6">
    <location>
        <begin position="866"/>
        <end position="887"/>
    </location>
</feature>
<dbReference type="InterPro" id="IPR017853">
    <property type="entry name" value="GH"/>
</dbReference>
<dbReference type="InterPro" id="IPR011583">
    <property type="entry name" value="Chitinase_II/V-like_cat"/>
</dbReference>
<feature type="compositionally biased region" description="Low complexity" evidence="6">
    <location>
        <begin position="550"/>
        <end position="566"/>
    </location>
</feature>
<feature type="region of interest" description="Disordered" evidence="6">
    <location>
        <begin position="1237"/>
        <end position="1273"/>
    </location>
</feature>
<feature type="compositionally biased region" description="Low complexity" evidence="6">
    <location>
        <begin position="1329"/>
        <end position="1352"/>
    </location>
</feature>
<dbReference type="Gene3D" id="3.30.60.10">
    <property type="entry name" value="Endochitinase-like"/>
    <property type="match status" value="1"/>
</dbReference>
<dbReference type="SUPFAM" id="SSF54556">
    <property type="entry name" value="Chitinase insertion domain"/>
    <property type="match status" value="1"/>
</dbReference>
<dbReference type="InterPro" id="IPR036861">
    <property type="entry name" value="Endochitinase-like_sf"/>
</dbReference>
<keyword evidence="11" id="KW-1185">Reference proteome</keyword>
<evidence type="ECO:0000256" key="5">
    <source>
        <dbReference type="PROSITE-ProRule" id="PRU00261"/>
    </source>
</evidence>
<feature type="compositionally biased region" description="Polar residues" evidence="6">
    <location>
        <begin position="655"/>
        <end position="679"/>
    </location>
</feature>
<feature type="region of interest" description="Disordered" evidence="6">
    <location>
        <begin position="1329"/>
        <end position="1368"/>
    </location>
</feature>
<dbReference type="GO" id="GO:0008843">
    <property type="term" value="F:endochitinase activity"/>
    <property type="evidence" value="ECO:0007669"/>
    <property type="project" value="UniProtKB-EC"/>
</dbReference>
<dbReference type="Gene3D" id="3.10.50.10">
    <property type="match status" value="1"/>
</dbReference>
<dbReference type="OrthoDB" id="73875at2759"/>
<dbReference type="PANTHER" id="PTHR47700">
    <property type="entry name" value="V CHITINASE, PUTATIVE (AFU_ORTHOLOGUE AFUA_6G13720)-RELATED"/>
    <property type="match status" value="1"/>
</dbReference>
<feature type="compositionally biased region" description="Basic and acidic residues" evidence="6">
    <location>
        <begin position="1021"/>
        <end position="1031"/>
    </location>
</feature>
<dbReference type="PROSITE" id="PS50941">
    <property type="entry name" value="CHIT_BIND_I_2"/>
    <property type="match status" value="1"/>
</dbReference>
<feature type="compositionally biased region" description="Polar residues" evidence="6">
    <location>
        <begin position="614"/>
        <end position="625"/>
    </location>
</feature>
<feature type="compositionally biased region" description="Polar residues" evidence="6">
    <location>
        <begin position="1264"/>
        <end position="1273"/>
    </location>
</feature>
<dbReference type="GO" id="GO:0008061">
    <property type="term" value="F:chitin binding"/>
    <property type="evidence" value="ECO:0007669"/>
    <property type="project" value="UniProtKB-UniRule"/>
</dbReference>
<dbReference type="InParanoid" id="M1ZMG3"/>
<feature type="chain" id="PRO_5004019783" description="chitinase" evidence="7">
    <location>
        <begin position="20"/>
        <end position="1528"/>
    </location>
</feature>
<dbReference type="SMART" id="SM00636">
    <property type="entry name" value="Glyco_18"/>
    <property type="match status" value="1"/>
</dbReference>
<dbReference type="SMART" id="SM00270">
    <property type="entry name" value="ChtBD1"/>
    <property type="match status" value="1"/>
</dbReference>
<keyword evidence="3 5" id="KW-0147">Chitin-binding</keyword>
<keyword evidence="7" id="KW-0732">Signal</keyword>
<dbReference type="PROSITE" id="PS51910">
    <property type="entry name" value="GH18_2"/>
    <property type="match status" value="1"/>
</dbReference>
<feature type="compositionally biased region" description="Low complexity" evidence="6">
    <location>
        <begin position="631"/>
        <end position="654"/>
    </location>
</feature>
<feature type="compositionally biased region" description="Polar residues" evidence="6">
    <location>
        <begin position="567"/>
        <end position="586"/>
    </location>
</feature>
<reference evidence="10 11" key="1">
    <citation type="journal article" date="2011" name="Nat. Commun.">
        <title>Effector diversification within compartments of the Leptosphaeria maculans genome affected by Repeat-Induced Point mutations.</title>
        <authorList>
            <person name="Rouxel T."/>
            <person name="Grandaubert J."/>
            <person name="Hane J.K."/>
            <person name="Hoede C."/>
            <person name="van de Wouw A.P."/>
            <person name="Couloux A."/>
            <person name="Dominguez V."/>
            <person name="Anthouard V."/>
            <person name="Bally P."/>
            <person name="Bourras S."/>
            <person name="Cozijnsen A.J."/>
            <person name="Ciuffetti L.M."/>
            <person name="Degrave A."/>
            <person name="Dilmaghani A."/>
            <person name="Duret L."/>
            <person name="Fudal I."/>
            <person name="Goodwin S.B."/>
            <person name="Gout L."/>
            <person name="Glaser N."/>
            <person name="Linglin J."/>
            <person name="Kema G.H.J."/>
            <person name="Lapalu N."/>
            <person name="Lawrence C.B."/>
            <person name="May K."/>
            <person name="Meyer M."/>
            <person name="Ollivier B."/>
            <person name="Poulain J."/>
            <person name="Schoch C.L."/>
            <person name="Simon A."/>
            <person name="Spatafora J.W."/>
            <person name="Stachowiak A."/>
            <person name="Turgeon B.G."/>
            <person name="Tyler B.M."/>
            <person name="Vincent D."/>
            <person name="Weissenbach J."/>
            <person name="Amselem J."/>
            <person name="Quesneville H."/>
            <person name="Oliver R.P."/>
            <person name="Wincker P."/>
            <person name="Balesdent M.-H."/>
            <person name="Howlett B.J."/>
        </authorList>
    </citation>
    <scope>NUCLEOTIDE SEQUENCE [LARGE SCALE GENOMIC DNA]</scope>
    <source>
        <strain evidence="11">JN3 / isolate v23.1.3 / race Av1-4-5-6-7-8</strain>
    </source>
</reference>
<comment type="caution">
    <text evidence="5">Lacks conserved residue(s) required for the propagation of feature annotation.</text>
</comment>
<dbReference type="EC" id="3.2.1.14" evidence="2"/>
<feature type="compositionally biased region" description="Low complexity" evidence="6">
    <location>
        <begin position="894"/>
        <end position="921"/>
    </location>
</feature>
<dbReference type="EMBL" id="FP929136">
    <property type="protein sequence ID" value="CCT61173.1"/>
    <property type="molecule type" value="Genomic_DNA"/>
</dbReference>
<evidence type="ECO:0000259" key="8">
    <source>
        <dbReference type="PROSITE" id="PS50941"/>
    </source>
</evidence>
<feature type="disulfide bond" evidence="5">
    <location>
        <begin position="115"/>
        <end position="127"/>
    </location>
</feature>
<evidence type="ECO:0000259" key="9">
    <source>
        <dbReference type="PROSITE" id="PS51910"/>
    </source>
</evidence>
<protein>
    <recommendedName>
        <fullName evidence="2">chitinase</fullName>
        <ecNumber evidence="2">3.2.1.14</ecNumber>
    </recommendedName>
</protein>